<evidence type="ECO:0000313" key="11">
    <source>
        <dbReference type="Proteomes" id="UP000827133"/>
    </source>
</evidence>
<evidence type="ECO:0000256" key="6">
    <source>
        <dbReference type="ARBA" id="ARBA00022840"/>
    </source>
</evidence>
<organism evidence="10 11">
    <name type="scientific">Fusarium musae</name>
    <dbReference type="NCBI Taxonomy" id="1042133"/>
    <lineage>
        <taxon>Eukaryota</taxon>
        <taxon>Fungi</taxon>
        <taxon>Dikarya</taxon>
        <taxon>Ascomycota</taxon>
        <taxon>Pezizomycotina</taxon>
        <taxon>Sordariomycetes</taxon>
        <taxon>Hypocreomycetidae</taxon>
        <taxon>Hypocreales</taxon>
        <taxon>Nectriaceae</taxon>
        <taxon>Fusarium</taxon>
    </lineage>
</organism>
<evidence type="ECO:0000259" key="9">
    <source>
        <dbReference type="PROSITE" id="PS50011"/>
    </source>
</evidence>
<dbReference type="GO" id="GO:0005634">
    <property type="term" value="C:nucleus"/>
    <property type="evidence" value="ECO:0007669"/>
    <property type="project" value="TreeGrafter"/>
</dbReference>
<dbReference type="InterPro" id="IPR011009">
    <property type="entry name" value="Kinase-like_dom_sf"/>
</dbReference>
<keyword evidence="2" id="KW-0723">Serine/threonine-protein kinase</keyword>
<reference evidence="10" key="1">
    <citation type="journal article" date="2021" name="Mol. Plant Microbe Interact.">
        <title>Telomere to telomere genome assembly of Fusarium musae F31, causal agent of crown rot disease of banana.</title>
        <authorList>
            <person name="Degradi L."/>
            <person name="Tava V."/>
            <person name="Kunova A."/>
            <person name="Cortesi P."/>
            <person name="Saracchi M."/>
            <person name="Pasquali M."/>
        </authorList>
    </citation>
    <scope>NUCLEOTIDE SEQUENCE</scope>
    <source>
        <strain evidence="10">F31</strain>
    </source>
</reference>
<keyword evidence="3" id="KW-0808">Transferase</keyword>
<dbReference type="SMART" id="SM00220">
    <property type="entry name" value="S_TKc"/>
    <property type="match status" value="1"/>
</dbReference>
<dbReference type="GO" id="GO:0004674">
    <property type="term" value="F:protein serine/threonine kinase activity"/>
    <property type="evidence" value="ECO:0007669"/>
    <property type="project" value="UniProtKB-KW"/>
</dbReference>
<keyword evidence="11" id="KW-1185">Reference proteome</keyword>
<dbReference type="PANTHER" id="PTHR43671:SF98">
    <property type="entry name" value="SERINE_THREONINE-PROTEIN KINASE NEK11"/>
    <property type="match status" value="1"/>
</dbReference>
<accession>A0A9P8D3Z8</accession>
<dbReference type="PROSITE" id="PS50011">
    <property type="entry name" value="PROTEIN_KINASE_DOM"/>
    <property type="match status" value="1"/>
</dbReference>
<comment type="catalytic activity">
    <reaction evidence="7">
        <text>L-threonyl-[protein] + ATP = O-phospho-L-threonyl-[protein] + ADP + H(+)</text>
        <dbReference type="Rhea" id="RHEA:46608"/>
        <dbReference type="Rhea" id="RHEA-COMP:11060"/>
        <dbReference type="Rhea" id="RHEA-COMP:11605"/>
        <dbReference type="ChEBI" id="CHEBI:15378"/>
        <dbReference type="ChEBI" id="CHEBI:30013"/>
        <dbReference type="ChEBI" id="CHEBI:30616"/>
        <dbReference type="ChEBI" id="CHEBI:61977"/>
        <dbReference type="ChEBI" id="CHEBI:456216"/>
        <dbReference type="EC" id="2.7.11.1"/>
    </reaction>
</comment>
<evidence type="ECO:0000256" key="2">
    <source>
        <dbReference type="ARBA" id="ARBA00022527"/>
    </source>
</evidence>
<dbReference type="GeneID" id="68321006"/>
<dbReference type="GO" id="GO:0005524">
    <property type="term" value="F:ATP binding"/>
    <property type="evidence" value="ECO:0007669"/>
    <property type="project" value="UniProtKB-KW"/>
</dbReference>
<protein>
    <recommendedName>
        <fullName evidence="1">non-specific serine/threonine protein kinase</fullName>
        <ecNumber evidence="1">2.7.11.1</ecNumber>
    </recommendedName>
</protein>
<dbReference type="AlphaFoldDB" id="A0A9P8D3Z8"/>
<proteinExistence type="predicted"/>
<gene>
    <name evidence="10" type="ORF">J7337_013150</name>
</gene>
<keyword evidence="6" id="KW-0067">ATP-binding</keyword>
<evidence type="ECO:0000256" key="1">
    <source>
        <dbReference type="ARBA" id="ARBA00012513"/>
    </source>
</evidence>
<dbReference type="PANTHER" id="PTHR43671">
    <property type="entry name" value="SERINE/THREONINE-PROTEIN KINASE NEK"/>
    <property type="match status" value="1"/>
</dbReference>
<keyword evidence="4" id="KW-0547">Nucleotide-binding</keyword>
<evidence type="ECO:0000256" key="5">
    <source>
        <dbReference type="ARBA" id="ARBA00022777"/>
    </source>
</evidence>
<dbReference type="Pfam" id="PF00069">
    <property type="entry name" value="Pkinase"/>
    <property type="match status" value="1"/>
</dbReference>
<dbReference type="KEGG" id="fmu:J7337_013150"/>
<dbReference type="RefSeq" id="XP_044673921.1">
    <property type="nucleotide sequence ID" value="XM_044830646.1"/>
</dbReference>
<dbReference type="EC" id="2.7.11.1" evidence="1"/>
<evidence type="ECO:0000256" key="7">
    <source>
        <dbReference type="ARBA" id="ARBA00047899"/>
    </source>
</evidence>
<dbReference type="Gene3D" id="1.10.510.10">
    <property type="entry name" value="Transferase(Phosphotransferase) domain 1"/>
    <property type="match status" value="1"/>
</dbReference>
<dbReference type="InterPro" id="IPR050660">
    <property type="entry name" value="NEK_Ser/Thr_kinase"/>
</dbReference>
<evidence type="ECO:0000256" key="3">
    <source>
        <dbReference type="ARBA" id="ARBA00022679"/>
    </source>
</evidence>
<sequence>MFRNVYDRALEMFSPVVLQIPPSQICPYSEYDDLKRFPYLEEEADVGQGSFGVITKLKIMQDYLHPTMRSRMESHSNDDKLLFALKSVKIIADAPVMNMEHDALSMVSRIPKPACANIITLMACYKWKDSMHFLFPFIQVDLSDVLRDSDNKCPGYLREKLTEGHILVEHWLWKEMEGVSRALSAFHNEMKNPFKDVKGNVVALHFDLKPANILVTEDRKLKITDFGQSIIEIIDNESAKDLPHNTSGNFRYDPPEARPSSQHLTTSLKDEIMVSLNYDVWSLGCIMVEILIHLLGKDLHAFDMALAGLKQTDKKPSDLNSGRFFEEPNGLKQCVKDSFETFENEFRNDSAQAEYMKDVVSLLRHMLDHDKKTRAYSSTVTEKLKQARAKFEAIHNNGDSLVVAVSKYGNQDRKGFKELGWRNGAEILSFSEM</sequence>
<dbReference type="Proteomes" id="UP000827133">
    <property type="component" value="Unassembled WGS sequence"/>
</dbReference>
<dbReference type="EMBL" id="JAHBCI010000011">
    <property type="protein sequence ID" value="KAG9494921.1"/>
    <property type="molecule type" value="Genomic_DNA"/>
</dbReference>
<comment type="catalytic activity">
    <reaction evidence="8">
        <text>L-seryl-[protein] + ATP = O-phospho-L-seryl-[protein] + ADP + H(+)</text>
        <dbReference type="Rhea" id="RHEA:17989"/>
        <dbReference type="Rhea" id="RHEA-COMP:9863"/>
        <dbReference type="Rhea" id="RHEA-COMP:11604"/>
        <dbReference type="ChEBI" id="CHEBI:15378"/>
        <dbReference type="ChEBI" id="CHEBI:29999"/>
        <dbReference type="ChEBI" id="CHEBI:30616"/>
        <dbReference type="ChEBI" id="CHEBI:83421"/>
        <dbReference type="ChEBI" id="CHEBI:456216"/>
        <dbReference type="EC" id="2.7.11.1"/>
    </reaction>
</comment>
<feature type="domain" description="Protein kinase" evidence="9">
    <location>
        <begin position="40"/>
        <end position="391"/>
    </location>
</feature>
<evidence type="ECO:0000313" key="10">
    <source>
        <dbReference type="EMBL" id="KAG9494921.1"/>
    </source>
</evidence>
<name>A0A9P8D3Z8_9HYPO</name>
<dbReference type="InterPro" id="IPR000719">
    <property type="entry name" value="Prot_kinase_dom"/>
</dbReference>
<keyword evidence="5" id="KW-0418">Kinase</keyword>
<comment type="caution">
    <text evidence="10">The sequence shown here is derived from an EMBL/GenBank/DDBJ whole genome shotgun (WGS) entry which is preliminary data.</text>
</comment>
<evidence type="ECO:0000256" key="8">
    <source>
        <dbReference type="ARBA" id="ARBA00048679"/>
    </source>
</evidence>
<evidence type="ECO:0000256" key="4">
    <source>
        <dbReference type="ARBA" id="ARBA00022741"/>
    </source>
</evidence>
<dbReference type="SUPFAM" id="SSF56112">
    <property type="entry name" value="Protein kinase-like (PK-like)"/>
    <property type="match status" value="1"/>
</dbReference>